<accession>A0A2P2NEA0</accession>
<dbReference type="EMBL" id="GGEC01060311">
    <property type="protein sequence ID" value="MBX40795.1"/>
    <property type="molecule type" value="Transcribed_RNA"/>
</dbReference>
<proteinExistence type="predicted"/>
<dbReference type="AlphaFoldDB" id="A0A2P2NEA0"/>
<evidence type="ECO:0000313" key="1">
    <source>
        <dbReference type="EMBL" id="MBX40795.1"/>
    </source>
</evidence>
<protein>
    <submittedName>
        <fullName evidence="1">Uncharacterized protein</fullName>
    </submittedName>
</protein>
<organism evidence="1">
    <name type="scientific">Rhizophora mucronata</name>
    <name type="common">Asiatic mangrove</name>
    <dbReference type="NCBI Taxonomy" id="61149"/>
    <lineage>
        <taxon>Eukaryota</taxon>
        <taxon>Viridiplantae</taxon>
        <taxon>Streptophyta</taxon>
        <taxon>Embryophyta</taxon>
        <taxon>Tracheophyta</taxon>
        <taxon>Spermatophyta</taxon>
        <taxon>Magnoliopsida</taxon>
        <taxon>eudicotyledons</taxon>
        <taxon>Gunneridae</taxon>
        <taxon>Pentapetalae</taxon>
        <taxon>rosids</taxon>
        <taxon>fabids</taxon>
        <taxon>Malpighiales</taxon>
        <taxon>Rhizophoraceae</taxon>
        <taxon>Rhizophora</taxon>
    </lineage>
</organism>
<sequence>MVQLLHTPIPGSLFVRGLYVFLYLPNHNFLTIHGMCNKRCI</sequence>
<reference evidence="1" key="1">
    <citation type="submission" date="2018-02" db="EMBL/GenBank/DDBJ databases">
        <title>Rhizophora mucronata_Transcriptome.</title>
        <authorList>
            <person name="Meera S.P."/>
            <person name="Sreeshan A."/>
            <person name="Augustine A."/>
        </authorList>
    </citation>
    <scope>NUCLEOTIDE SEQUENCE</scope>
    <source>
        <tissue evidence="1">Leaf</tissue>
    </source>
</reference>
<name>A0A2P2NEA0_RHIMU</name>